<accession>A0A0M3IMK4</accession>
<protein>
    <submittedName>
        <fullName evidence="2">Uncharacterized protein</fullName>
    </submittedName>
</protein>
<organism evidence="1 2">
    <name type="scientific">Ascaris lumbricoides</name>
    <name type="common">Giant roundworm</name>
    <dbReference type="NCBI Taxonomy" id="6252"/>
    <lineage>
        <taxon>Eukaryota</taxon>
        <taxon>Metazoa</taxon>
        <taxon>Ecdysozoa</taxon>
        <taxon>Nematoda</taxon>
        <taxon>Chromadorea</taxon>
        <taxon>Rhabditida</taxon>
        <taxon>Spirurina</taxon>
        <taxon>Ascaridomorpha</taxon>
        <taxon>Ascaridoidea</taxon>
        <taxon>Ascarididae</taxon>
        <taxon>Ascaris</taxon>
    </lineage>
</organism>
<sequence length="53" mass="6307">MMNARKDFMIYALKWCIIAEKNPFINLFNDSLLLHGQMLKGRISLPFDSIRKY</sequence>
<evidence type="ECO:0000313" key="1">
    <source>
        <dbReference type="Proteomes" id="UP000036681"/>
    </source>
</evidence>
<keyword evidence="1" id="KW-1185">Reference proteome</keyword>
<evidence type="ECO:0000313" key="2">
    <source>
        <dbReference type="WBParaSite" id="ALUE_0001998201-mRNA-1"/>
    </source>
</evidence>
<dbReference type="AlphaFoldDB" id="A0A0M3IMK4"/>
<reference evidence="2" key="1">
    <citation type="submission" date="2017-02" db="UniProtKB">
        <authorList>
            <consortium name="WormBaseParasite"/>
        </authorList>
    </citation>
    <scope>IDENTIFICATION</scope>
</reference>
<dbReference type="WBParaSite" id="ALUE_0001998201-mRNA-1">
    <property type="protein sequence ID" value="ALUE_0001998201-mRNA-1"/>
    <property type="gene ID" value="ALUE_0001998201"/>
</dbReference>
<dbReference type="Proteomes" id="UP000036681">
    <property type="component" value="Unplaced"/>
</dbReference>
<proteinExistence type="predicted"/>
<name>A0A0M3IMK4_ASCLU</name>